<feature type="compositionally biased region" description="Basic and acidic residues" evidence="1">
    <location>
        <begin position="373"/>
        <end position="383"/>
    </location>
</feature>
<dbReference type="RefSeq" id="XP_005182849.2">
    <property type="nucleotide sequence ID" value="XM_005182792.3"/>
</dbReference>
<dbReference type="KEGG" id="mde:101891179"/>
<name>A0A1I8N805_MUSDO</name>
<accession>A0A1I8N805</accession>
<proteinExistence type="predicted"/>
<dbReference type="EnsemblMetazoa" id="MDOA012524-RA">
    <property type="protein sequence ID" value="MDOA012524-PA"/>
    <property type="gene ID" value="MDOA012524"/>
</dbReference>
<feature type="chain" id="PRO_5044561354" evidence="2">
    <location>
        <begin position="23"/>
        <end position="605"/>
    </location>
</feature>
<dbReference type="OrthoDB" id="7789734at2759"/>
<feature type="compositionally biased region" description="Acidic residues" evidence="1">
    <location>
        <begin position="384"/>
        <end position="394"/>
    </location>
</feature>
<dbReference type="AlphaFoldDB" id="A0A1I8N805"/>
<reference evidence="3" key="1">
    <citation type="submission" date="2020-05" db="UniProtKB">
        <authorList>
            <consortium name="EnsemblMetazoa"/>
        </authorList>
    </citation>
    <scope>IDENTIFICATION</scope>
    <source>
        <strain evidence="3">Aabys</strain>
    </source>
</reference>
<evidence type="ECO:0000256" key="2">
    <source>
        <dbReference type="SAM" id="SignalP"/>
    </source>
</evidence>
<evidence type="ECO:0000313" key="3">
    <source>
        <dbReference type="EnsemblMetazoa" id="MDOA012524-PA"/>
    </source>
</evidence>
<dbReference type="eggNOG" id="ENOG502TCTQ">
    <property type="taxonomic scope" value="Eukaryota"/>
</dbReference>
<feature type="compositionally biased region" description="Polar residues" evidence="1">
    <location>
        <begin position="363"/>
        <end position="372"/>
    </location>
</feature>
<organism evidence="3">
    <name type="scientific">Musca domestica</name>
    <name type="common">House fly</name>
    <dbReference type="NCBI Taxonomy" id="7370"/>
    <lineage>
        <taxon>Eukaryota</taxon>
        <taxon>Metazoa</taxon>
        <taxon>Ecdysozoa</taxon>
        <taxon>Arthropoda</taxon>
        <taxon>Hexapoda</taxon>
        <taxon>Insecta</taxon>
        <taxon>Pterygota</taxon>
        <taxon>Neoptera</taxon>
        <taxon>Endopterygota</taxon>
        <taxon>Diptera</taxon>
        <taxon>Brachycera</taxon>
        <taxon>Muscomorpha</taxon>
        <taxon>Muscoidea</taxon>
        <taxon>Muscidae</taxon>
        <taxon>Musca</taxon>
    </lineage>
</organism>
<feature type="signal peptide" evidence="2">
    <location>
        <begin position="1"/>
        <end position="22"/>
    </location>
</feature>
<feature type="compositionally biased region" description="Polar residues" evidence="1">
    <location>
        <begin position="406"/>
        <end position="415"/>
    </location>
</feature>
<dbReference type="VEuPathDB" id="VectorBase:MDOMA2_013077"/>
<sequence length="605" mass="68273">MNGKNKCLAVLMILAMISTLQCLPIEVVYTGGDNCDCPKSLNYLVNIPPPPETKENPRYEHGYKLEVPPPPKGKVTYSFDFTVQEPIRPLPVEDEKLNLYAKVDRITAHKKDCVVSAPKRSPSCSCGEKCTCSRCRYVSTVDQAEIFRRSLATYEHPNSVRKSNFKRRHPFLTWAAIITPVKREGDPTYDDFSQAKTRRRRDLSKFFGLSPRKSYVERKPERTVKQYKKRLSSYKRANDVSSTTTTTTTPTPDILPKFVSSFIPFTAFPALPTLDSLDGPLTKLSDMMFDRSLRSKRDIKGEYDLLEKERDQLDLTLPEIIQFMPETLDPNFKRGQCQFASCRQFEELPNMDDEQLLKHFSGNKVTTESPNSSEEKTEDHYSDIGDDGSGDDNIENSPVDNHDGGDSNSLSSTSTVKKRNAGPYGCVHFTQFSSPAPPAESYFVQGGYGQEDNSYYPLNSNDYGVNPYLPTVGPSQAQYNNDADFFSAQYSKPAVALSHSLEDEVQVVADPHYRTFTPVNGYYSDAHLDQIIADIVRQHVALIESSQDDLYQGSVFDRSPPAQDHETATFLKFLAEGRFNRIFGAADKTYTFPAPNFYPNFYSSP</sequence>
<evidence type="ECO:0000256" key="1">
    <source>
        <dbReference type="SAM" id="MobiDB-lite"/>
    </source>
</evidence>
<gene>
    <name evidence="3" type="primary">101891179</name>
</gene>
<protein>
    <submittedName>
        <fullName evidence="3">Uncharacterized protein</fullName>
    </submittedName>
</protein>
<keyword evidence="2" id="KW-0732">Signal</keyword>
<dbReference type="STRING" id="7370.A0A1I8N805"/>
<feature type="region of interest" description="Disordered" evidence="1">
    <location>
        <begin position="362"/>
        <end position="417"/>
    </location>
</feature>
<dbReference type="VEuPathDB" id="VectorBase:MDOA012524"/>